<dbReference type="PANTHER" id="PTHR36077">
    <property type="entry name" value="BNAA02G07370D PROTEIN"/>
    <property type="match status" value="1"/>
</dbReference>
<accession>A0A7J7DYE5</accession>
<sequence>MVRKGYEQAKSGFQLLKTLSADKYLRKIGFGKEDRYFWKQVGKALLCTYTIFGAAWVYNETSPLGWFEMTPARSPEERKLAHLYERIEYPYPGDAEAMDEFIAKGGTIGTKIGPKGTIQTDMDRSNFRKKLQEDKFEREAQKLWLRMRNEVIQELQEKGVIFLSPIKLATKCSSSHYWITAKGIIQIHGKAAE</sequence>
<keyword evidence="1" id="KW-0371">Homeobox</keyword>
<dbReference type="InParanoid" id="A0A7J7DYE5"/>
<dbReference type="GO" id="GO:0003677">
    <property type="term" value="F:DNA binding"/>
    <property type="evidence" value="ECO:0007669"/>
    <property type="project" value="UniProtKB-KW"/>
</dbReference>
<dbReference type="AlphaFoldDB" id="A0A7J7DYE5"/>
<gene>
    <name evidence="1" type="ORF">HS088_TW02G00412</name>
</gene>
<evidence type="ECO:0000313" key="1">
    <source>
        <dbReference type="EMBL" id="KAF5751398.1"/>
    </source>
</evidence>
<comment type="caution">
    <text evidence="1">The sequence shown here is derived from an EMBL/GenBank/DDBJ whole genome shotgun (WGS) entry which is preliminary data.</text>
</comment>
<keyword evidence="2" id="KW-1185">Reference proteome</keyword>
<evidence type="ECO:0000313" key="2">
    <source>
        <dbReference type="Proteomes" id="UP000593562"/>
    </source>
</evidence>
<proteinExistence type="predicted"/>
<reference evidence="1 2" key="1">
    <citation type="journal article" date="2020" name="Nat. Commun.">
        <title>Genome of Tripterygium wilfordii and identification of cytochrome P450 involved in triptolide biosynthesis.</title>
        <authorList>
            <person name="Tu L."/>
            <person name="Su P."/>
            <person name="Zhang Z."/>
            <person name="Gao L."/>
            <person name="Wang J."/>
            <person name="Hu T."/>
            <person name="Zhou J."/>
            <person name="Zhang Y."/>
            <person name="Zhao Y."/>
            <person name="Liu Y."/>
            <person name="Song Y."/>
            <person name="Tong Y."/>
            <person name="Lu Y."/>
            <person name="Yang J."/>
            <person name="Xu C."/>
            <person name="Jia M."/>
            <person name="Peters R.J."/>
            <person name="Huang L."/>
            <person name="Gao W."/>
        </authorList>
    </citation>
    <scope>NUCLEOTIDE SEQUENCE [LARGE SCALE GENOMIC DNA]</scope>
    <source>
        <strain evidence="2">cv. XIE 37</strain>
        <tissue evidence="1">Leaf</tissue>
    </source>
</reference>
<protein>
    <submittedName>
        <fullName evidence="1">Homeobox prospero</fullName>
    </submittedName>
</protein>
<keyword evidence="1" id="KW-0238">DNA-binding</keyword>
<organism evidence="1 2">
    <name type="scientific">Tripterygium wilfordii</name>
    <name type="common">Thunder God vine</name>
    <dbReference type="NCBI Taxonomy" id="458696"/>
    <lineage>
        <taxon>Eukaryota</taxon>
        <taxon>Viridiplantae</taxon>
        <taxon>Streptophyta</taxon>
        <taxon>Embryophyta</taxon>
        <taxon>Tracheophyta</taxon>
        <taxon>Spermatophyta</taxon>
        <taxon>Magnoliopsida</taxon>
        <taxon>eudicotyledons</taxon>
        <taxon>Gunneridae</taxon>
        <taxon>Pentapetalae</taxon>
        <taxon>rosids</taxon>
        <taxon>fabids</taxon>
        <taxon>Celastrales</taxon>
        <taxon>Celastraceae</taxon>
        <taxon>Tripterygium</taxon>
    </lineage>
</organism>
<dbReference type="Proteomes" id="UP000593562">
    <property type="component" value="Unassembled WGS sequence"/>
</dbReference>
<dbReference type="PANTHER" id="PTHR36077:SF1">
    <property type="entry name" value="HOMEOBOX PROSPERO PROTEIN"/>
    <property type="match status" value="1"/>
</dbReference>
<name>A0A7J7DYE5_TRIWF</name>
<dbReference type="EMBL" id="JAAARO010000002">
    <property type="protein sequence ID" value="KAF5751398.1"/>
    <property type="molecule type" value="Genomic_DNA"/>
</dbReference>